<keyword evidence="2" id="KW-1185">Reference proteome</keyword>
<evidence type="ECO:0000313" key="1">
    <source>
        <dbReference type="EMBL" id="RLZ08642.1"/>
    </source>
</evidence>
<dbReference type="Gene3D" id="3.20.20.60">
    <property type="entry name" value="Phosphoenolpyruvate-binding domains"/>
    <property type="match status" value="1"/>
</dbReference>
<dbReference type="InterPro" id="IPR039556">
    <property type="entry name" value="ICL/PEPM"/>
</dbReference>
<dbReference type="PANTHER" id="PTHR42905:SF16">
    <property type="entry name" value="CARBOXYPHOSPHONOENOLPYRUVATE PHOSPHONOMUTASE-LIKE PROTEIN (AFU_ORTHOLOGUE AFUA_5G07230)"/>
    <property type="match status" value="1"/>
</dbReference>
<sequence>MNHYEEFKKLHYSDQPLIIGNVWDAISTKACENAGYTAINISSHPVADMLGYEDGQNMSFDEIYFISKRIKASTPLHVSVDIEAGYTDNTDILNHYVERLVDIGICGINLEDGITNGNARKLADVTVLEKKIKSIKDYLKSKDKDIFINARIDTYTTKHPEAFNETLNRAQVYEEAGADGVFVPLIEDDHEIRTLLDTVEIALNVFLTPKLADYNHITSLGIHRLSSGNKVQAKVNELTNEIFEDLYQNKNFKRLL</sequence>
<dbReference type="Proteomes" id="UP000275348">
    <property type="component" value="Unassembled WGS sequence"/>
</dbReference>
<comment type="caution">
    <text evidence="1">The sequence shown here is derived from an EMBL/GenBank/DDBJ whole genome shotgun (WGS) entry which is preliminary data.</text>
</comment>
<keyword evidence="1" id="KW-0456">Lyase</keyword>
<protein>
    <submittedName>
        <fullName evidence="1">Isocitrate lyase/phosphoenolpyruvate mutase family protein</fullName>
    </submittedName>
</protein>
<dbReference type="InterPro" id="IPR040442">
    <property type="entry name" value="Pyrv_kinase-like_dom_sf"/>
</dbReference>
<dbReference type="OrthoDB" id="9780430at2"/>
<name>A0A3L9M749_9FLAO</name>
<accession>A0A3L9M749</accession>
<gene>
    <name evidence="1" type="ORF">EAH69_10035</name>
</gene>
<reference evidence="1 2" key="1">
    <citation type="submission" date="2018-10" db="EMBL/GenBank/DDBJ databases">
        <authorList>
            <person name="Chen X."/>
        </authorList>
    </citation>
    <scope>NUCLEOTIDE SEQUENCE [LARGE SCALE GENOMIC DNA]</scope>
    <source>
        <strain evidence="1 2">YIM 102668</strain>
    </source>
</reference>
<dbReference type="PANTHER" id="PTHR42905">
    <property type="entry name" value="PHOSPHOENOLPYRUVATE CARBOXYLASE"/>
    <property type="match status" value="1"/>
</dbReference>
<dbReference type="AlphaFoldDB" id="A0A3L9M749"/>
<dbReference type="SUPFAM" id="SSF51621">
    <property type="entry name" value="Phosphoenolpyruvate/pyruvate domain"/>
    <property type="match status" value="1"/>
</dbReference>
<evidence type="ECO:0000313" key="2">
    <source>
        <dbReference type="Proteomes" id="UP000275348"/>
    </source>
</evidence>
<dbReference type="InterPro" id="IPR015813">
    <property type="entry name" value="Pyrv/PenolPyrv_kinase-like_dom"/>
</dbReference>
<dbReference type="CDD" id="cd00377">
    <property type="entry name" value="ICL_PEPM"/>
    <property type="match status" value="1"/>
</dbReference>
<dbReference type="GO" id="GO:0016829">
    <property type="term" value="F:lyase activity"/>
    <property type="evidence" value="ECO:0007669"/>
    <property type="project" value="UniProtKB-KW"/>
</dbReference>
<organism evidence="1 2">
    <name type="scientific">Faecalibacter macacae</name>
    <dbReference type="NCBI Taxonomy" id="1859289"/>
    <lineage>
        <taxon>Bacteria</taxon>
        <taxon>Pseudomonadati</taxon>
        <taxon>Bacteroidota</taxon>
        <taxon>Flavobacteriia</taxon>
        <taxon>Flavobacteriales</taxon>
        <taxon>Weeksellaceae</taxon>
        <taxon>Faecalibacter</taxon>
    </lineage>
</organism>
<proteinExistence type="predicted"/>
<dbReference type="Pfam" id="PF13714">
    <property type="entry name" value="PEP_mutase"/>
    <property type="match status" value="1"/>
</dbReference>
<dbReference type="EMBL" id="RDOJ01000013">
    <property type="protein sequence ID" value="RLZ08642.1"/>
    <property type="molecule type" value="Genomic_DNA"/>
</dbReference>
<dbReference type="RefSeq" id="WP_121935072.1">
    <property type="nucleotide sequence ID" value="NZ_RDOJ01000013.1"/>
</dbReference>